<accession>A0ABT1D5W3</accession>
<comment type="catalytic activity">
    <reaction evidence="6">
        <text>uracil + FMNH2 + NADH + O2 = (Z)-3-ureidoacrylate + FMN + NAD(+) + H2O + H(+)</text>
        <dbReference type="Rhea" id="RHEA:31587"/>
        <dbReference type="ChEBI" id="CHEBI:15377"/>
        <dbReference type="ChEBI" id="CHEBI:15378"/>
        <dbReference type="ChEBI" id="CHEBI:15379"/>
        <dbReference type="ChEBI" id="CHEBI:17568"/>
        <dbReference type="ChEBI" id="CHEBI:57540"/>
        <dbReference type="ChEBI" id="CHEBI:57618"/>
        <dbReference type="ChEBI" id="CHEBI:57945"/>
        <dbReference type="ChEBI" id="CHEBI:58210"/>
        <dbReference type="ChEBI" id="CHEBI:59891"/>
        <dbReference type="EC" id="1.14.99.46"/>
    </reaction>
</comment>
<sequence length="359" mass="39883">MDVGVFIPINNNGWLTSTTSPQYLPSFDLNRRIVQAAEGFGLDFALSMIKLHGFGGPSRFWDYGLESFTLMAGLASVTQRIKLFASIAVLTMPPPIAARMAVTIDSIAPGRFGVNIVSGWQEAEYSQMGIWPGTEHFNNRYQYCAEYVDVMRELWEHGESNFRGRFFQMEDCQLLPMPSARIPIICAAQSDKGTQFAAEYGDFNFCVGFGVNQPQRVAPSIARLVAATEKTGRDVGALVMQMVIADETDEAAQAKWQHYCDGFDEEAMAWRNAQAGADRTTDPYATANRQKLQGDRYPTNQGVFVGSYATVAKLLDEMAEIPGLRGVMLTFDDFIIGMEQFGTRIQPLMKSRRHVLTAA</sequence>
<dbReference type="HAMAP" id="MF_01699">
    <property type="entry name" value="RutA"/>
    <property type="match status" value="1"/>
</dbReference>
<keyword evidence="5 6" id="KW-0503">Monooxygenase</keyword>
<proteinExistence type="inferred from homology"/>
<organism evidence="8 9">
    <name type="scientific">Siccirubricoccus soli</name>
    <dbReference type="NCBI Taxonomy" id="2899147"/>
    <lineage>
        <taxon>Bacteria</taxon>
        <taxon>Pseudomonadati</taxon>
        <taxon>Pseudomonadota</taxon>
        <taxon>Alphaproteobacteria</taxon>
        <taxon>Acetobacterales</taxon>
        <taxon>Roseomonadaceae</taxon>
        <taxon>Siccirubricoccus</taxon>
    </lineage>
</organism>
<evidence type="ECO:0000313" key="9">
    <source>
        <dbReference type="Proteomes" id="UP001523392"/>
    </source>
</evidence>
<reference evidence="8 9" key="1">
    <citation type="submission" date="2021-12" db="EMBL/GenBank/DDBJ databases">
        <title>Siccirubricoccus leaddurans sp. nov., a high concentration Zn2+ tolerance bacterium.</title>
        <authorList>
            <person name="Cao Y."/>
        </authorList>
    </citation>
    <scope>NUCLEOTIDE SEQUENCE [LARGE SCALE GENOMIC DNA]</scope>
    <source>
        <strain evidence="8 9">KC 17139</strain>
    </source>
</reference>
<keyword evidence="3 6" id="KW-0521">NADP</keyword>
<keyword evidence="2 6" id="KW-0288">FMN</keyword>
<evidence type="ECO:0000259" key="7">
    <source>
        <dbReference type="Pfam" id="PF00296"/>
    </source>
</evidence>
<feature type="domain" description="Luciferase-like" evidence="7">
    <location>
        <begin position="1"/>
        <end position="320"/>
    </location>
</feature>
<dbReference type="PANTHER" id="PTHR42847:SF4">
    <property type="entry name" value="ALKANESULFONATE MONOOXYGENASE-RELATED"/>
    <property type="match status" value="1"/>
</dbReference>
<dbReference type="RefSeq" id="WP_252953950.1">
    <property type="nucleotide sequence ID" value="NZ_JAFIRR010000086.1"/>
</dbReference>
<dbReference type="PANTHER" id="PTHR42847">
    <property type="entry name" value="ALKANESULFONATE MONOOXYGENASE"/>
    <property type="match status" value="1"/>
</dbReference>
<dbReference type="InterPro" id="IPR050172">
    <property type="entry name" value="SsuD_RutA_monooxygenase"/>
</dbReference>
<keyword evidence="1 6" id="KW-0285">Flavoprotein</keyword>
<comment type="caution">
    <text evidence="8">The sequence shown here is derived from an EMBL/GenBank/DDBJ whole genome shotgun (WGS) entry which is preliminary data.</text>
</comment>
<comment type="function">
    <text evidence="6">Catalyzes the pyrimidine ring opening between N-3 and C-4 by an unusual flavin hydroperoxide-catalyzed mechanism, adding oxygen atoms in the process to yield ureidoacrylate peracid, that immediately reacts with FMN forming ureidoacrylate and FMN-N(5)-oxide. The FMN-N(5)-oxide reacts spontaneously with NADH to produce FMN. Requires the flavin reductase RutF to regenerate FMN in vivo.</text>
</comment>
<dbReference type="Gene3D" id="3.20.20.30">
    <property type="entry name" value="Luciferase-like domain"/>
    <property type="match status" value="1"/>
</dbReference>
<name>A0ABT1D5W3_9PROT</name>
<comment type="similarity">
    <text evidence="6">Belongs to the NtaA/SnaA/DszA monooxygenase family. RutA subfamily.</text>
</comment>
<feature type="binding site" evidence="6">
    <location>
        <position position="124"/>
    </location>
    <ligand>
        <name>FMN</name>
        <dbReference type="ChEBI" id="CHEBI:58210"/>
    </ligand>
</feature>
<dbReference type="CDD" id="cd01094">
    <property type="entry name" value="Alkanesulfonate_monoxygenase"/>
    <property type="match status" value="1"/>
</dbReference>
<keyword evidence="9" id="KW-1185">Reference proteome</keyword>
<dbReference type="Proteomes" id="UP001523392">
    <property type="component" value="Unassembled WGS sequence"/>
</dbReference>
<evidence type="ECO:0000313" key="8">
    <source>
        <dbReference type="EMBL" id="MCO6417318.1"/>
    </source>
</evidence>
<gene>
    <name evidence="6 8" type="primary">rutA</name>
    <name evidence="8" type="ORF">JYK14_14250</name>
</gene>
<feature type="binding site" evidence="6">
    <location>
        <position position="190"/>
    </location>
    <ligand>
        <name>FMN</name>
        <dbReference type="ChEBI" id="CHEBI:58210"/>
    </ligand>
</feature>
<protein>
    <recommendedName>
        <fullName evidence="6">Pyrimidine monooxygenase RutA</fullName>
        <ecNumber evidence="6">1.14.99.46</ecNumber>
    </recommendedName>
</protein>
<evidence type="ECO:0000256" key="2">
    <source>
        <dbReference type="ARBA" id="ARBA00022643"/>
    </source>
</evidence>
<evidence type="ECO:0000256" key="4">
    <source>
        <dbReference type="ARBA" id="ARBA00023002"/>
    </source>
</evidence>
<dbReference type="EC" id="1.14.99.46" evidence="6"/>
<dbReference type="NCBIfam" id="TIGR03612">
    <property type="entry name" value="RutA"/>
    <property type="match status" value="1"/>
</dbReference>
<feature type="binding site" evidence="6">
    <location>
        <begin position="49"/>
        <end position="50"/>
    </location>
    <ligand>
        <name>FMN</name>
        <dbReference type="ChEBI" id="CHEBI:58210"/>
    </ligand>
</feature>
<dbReference type="InterPro" id="IPR019914">
    <property type="entry name" value="Pyrimidine_monooxygenase_RutA"/>
</dbReference>
<dbReference type="GO" id="GO:0052614">
    <property type="term" value="F:uracil oxygenase activity"/>
    <property type="evidence" value="ECO:0007669"/>
    <property type="project" value="UniProtKB-EC"/>
</dbReference>
<comment type="catalytic activity">
    <reaction evidence="6">
        <text>thymine + FMNH2 + NADH + O2 = (Z)-2-methylureidoacrylate + FMN + NAD(+) + H2O + H(+)</text>
        <dbReference type="Rhea" id="RHEA:31599"/>
        <dbReference type="ChEBI" id="CHEBI:15377"/>
        <dbReference type="ChEBI" id="CHEBI:15378"/>
        <dbReference type="ChEBI" id="CHEBI:15379"/>
        <dbReference type="ChEBI" id="CHEBI:17821"/>
        <dbReference type="ChEBI" id="CHEBI:57540"/>
        <dbReference type="ChEBI" id="CHEBI:57618"/>
        <dbReference type="ChEBI" id="CHEBI:57945"/>
        <dbReference type="ChEBI" id="CHEBI:58210"/>
        <dbReference type="ChEBI" id="CHEBI:143783"/>
        <dbReference type="EC" id="1.14.99.46"/>
    </reaction>
</comment>
<evidence type="ECO:0000256" key="1">
    <source>
        <dbReference type="ARBA" id="ARBA00022630"/>
    </source>
</evidence>
<dbReference type="SUPFAM" id="SSF51679">
    <property type="entry name" value="Bacterial luciferase-like"/>
    <property type="match status" value="1"/>
</dbReference>
<dbReference type="InterPro" id="IPR011251">
    <property type="entry name" value="Luciferase-like_dom"/>
</dbReference>
<feature type="binding site" evidence="6">
    <location>
        <begin position="140"/>
        <end position="141"/>
    </location>
    <ligand>
        <name>FMN</name>
        <dbReference type="ChEBI" id="CHEBI:58210"/>
    </ligand>
</feature>
<feature type="binding site" evidence="6">
    <location>
        <position position="115"/>
    </location>
    <ligand>
        <name>FMN</name>
        <dbReference type="ChEBI" id="CHEBI:58210"/>
    </ligand>
</feature>
<evidence type="ECO:0000256" key="5">
    <source>
        <dbReference type="ARBA" id="ARBA00023033"/>
    </source>
</evidence>
<dbReference type="InterPro" id="IPR036661">
    <property type="entry name" value="Luciferase-like_sf"/>
</dbReference>
<keyword evidence="4 6" id="KW-0560">Oxidoreductase</keyword>
<dbReference type="EMBL" id="JAFIRR010000086">
    <property type="protein sequence ID" value="MCO6417318.1"/>
    <property type="molecule type" value="Genomic_DNA"/>
</dbReference>
<dbReference type="Pfam" id="PF00296">
    <property type="entry name" value="Bac_luciferase"/>
    <property type="match status" value="1"/>
</dbReference>
<evidence type="ECO:0000256" key="3">
    <source>
        <dbReference type="ARBA" id="ARBA00022857"/>
    </source>
</evidence>
<evidence type="ECO:0000256" key="6">
    <source>
        <dbReference type="HAMAP-Rule" id="MF_01699"/>
    </source>
</evidence>